<dbReference type="RefSeq" id="WP_045952572.1">
    <property type="nucleotide sequence ID" value="NZ_JZWV01001636.1"/>
</dbReference>
<dbReference type="InterPro" id="IPR036299">
    <property type="entry name" value="Polyketide_synth_docking_sf"/>
</dbReference>
<dbReference type="AlphaFoldDB" id="A0A0F4IBG7"/>
<organism evidence="5 6">
    <name type="scientific">Streptomyces katrae</name>
    <dbReference type="NCBI Taxonomy" id="68223"/>
    <lineage>
        <taxon>Bacteria</taxon>
        <taxon>Bacillati</taxon>
        <taxon>Actinomycetota</taxon>
        <taxon>Actinomycetes</taxon>
        <taxon>Kitasatosporales</taxon>
        <taxon>Streptomycetaceae</taxon>
        <taxon>Streptomyces</taxon>
    </lineage>
</organism>
<feature type="domain" description="Ketosynthase family 3 (KS3)" evidence="4">
    <location>
        <begin position="45"/>
        <end position="209"/>
    </location>
</feature>
<name>A0A0F4IBG7_9ACTN</name>
<dbReference type="SUPFAM" id="SSF101173">
    <property type="entry name" value="Docking domain B of the erythromycin polyketide synthase (DEBS)"/>
    <property type="match status" value="1"/>
</dbReference>
<evidence type="ECO:0000256" key="3">
    <source>
        <dbReference type="ARBA" id="ARBA00023268"/>
    </source>
</evidence>
<accession>A0A0F4IBG7</accession>
<evidence type="ECO:0000256" key="2">
    <source>
        <dbReference type="ARBA" id="ARBA00022679"/>
    </source>
</evidence>
<dbReference type="Proteomes" id="UP000033551">
    <property type="component" value="Unassembled WGS sequence"/>
</dbReference>
<evidence type="ECO:0000259" key="4">
    <source>
        <dbReference type="PROSITE" id="PS52004"/>
    </source>
</evidence>
<dbReference type="Gene3D" id="3.40.47.10">
    <property type="match status" value="1"/>
</dbReference>
<sequence>MQNDQNGQNGQKNENEQKLLDYLKRVTADLKQTRRRLHEVEAKDQEPIAIVAAGCRYPGGVDSPEALWRLVESGTDAVTGFPDDRGWDLEGLYDPDPGVPGKCYTREGGFLHEAGRFDPGLFGMSPREALATDPQQRLLLEVAWETFERAGIAPTSVKGSRTGVFVGLAYQGYAGSGDTREELEGFLLTGTAPSVASGRLSYTFGLEGP</sequence>
<gene>
    <name evidence="5" type="ORF">VR44_39775</name>
</gene>
<dbReference type="PANTHER" id="PTHR43775">
    <property type="entry name" value="FATTY ACID SYNTHASE"/>
    <property type="match status" value="1"/>
</dbReference>
<keyword evidence="2" id="KW-0808">Transferase</keyword>
<evidence type="ECO:0000313" key="6">
    <source>
        <dbReference type="Proteomes" id="UP000033551"/>
    </source>
</evidence>
<dbReference type="InterPro" id="IPR014030">
    <property type="entry name" value="Ketoacyl_synth_N"/>
</dbReference>
<dbReference type="PROSITE" id="PS52004">
    <property type="entry name" value="KS3_2"/>
    <property type="match status" value="1"/>
</dbReference>
<proteinExistence type="predicted"/>
<protein>
    <recommendedName>
        <fullName evidence="4">Ketosynthase family 3 (KS3) domain-containing protein</fullName>
    </recommendedName>
</protein>
<comment type="caution">
    <text evidence="5">The sequence shown here is derived from an EMBL/GenBank/DDBJ whole genome shotgun (WGS) entry which is preliminary data.</text>
</comment>
<dbReference type="PANTHER" id="PTHR43775:SF51">
    <property type="entry name" value="INACTIVE PHENOLPHTHIOCEROL SYNTHESIS POLYKETIDE SYNTHASE TYPE I PKS1-RELATED"/>
    <property type="match status" value="1"/>
</dbReference>
<feature type="non-terminal residue" evidence="5">
    <location>
        <position position="209"/>
    </location>
</feature>
<keyword evidence="6" id="KW-1185">Reference proteome</keyword>
<reference evidence="5 6" key="1">
    <citation type="submission" date="2015-02" db="EMBL/GenBank/DDBJ databases">
        <authorList>
            <person name="Ju K.-S."/>
            <person name="Doroghazi J.R."/>
            <person name="Metcalf W."/>
        </authorList>
    </citation>
    <scope>NUCLEOTIDE SEQUENCE [LARGE SCALE GENOMIC DNA]</scope>
    <source>
        <strain evidence="5 6">NRRL ISP-5550</strain>
    </source>
</reference>
<keyword evidence="3" id="KW-0511">Multifunctional enzyme</keyword>
<evidence type="ECO:0000256" key="1">
    <source>
        <dbReference type="ARBA" id="ARBA00001957"/>
    </source>
</evidence>
<dbReference type="CDD" id="cd00833">
    <property type="entry name" value="PKS"/>
    <property type="match status" value="1"/>
</dbReference>
<dbReference type="InterPro" id="IPR016039">
    <property type="entry name" value="Thiolase-like"/>
</dbReference>
<dbReference type="GO" id="GO:0004312">
    <property type="term" value="F:fatty acid synthase activity"/>
    <property type="evidence" value="ECO:0007669"/>
    <property type="project" value="TreeGrafter"/>
</dbReference>
<dbReference type="Pfam" id="PF00109">
    <property type="entry name" value="ketoacyl-synt"/>
    <property type="match status" value="1"/>
</dbReference>
<dbReference type="GO" id="GO:0006633">
    <property type="term" value="P:fatty acid biosynthetic process"/>
    <property type="evidence" value="ECO:0007669"/>
    <property type="project" value="TreeGrafter"/>
</dbReference>
<evidence type="ECO:0000313" key="5">
    <source>
        <dbReference type="EMBL" id="KJY17981.1"/>
    </source>
</evidence>
<comment type="cofactor">
    <cofactor evidence="1">
        <name>pantetheine 4'-phosphate</name>
        <dbReference type="ChEBI" id="CHEBI:47942"/>
    </cofactor>
</comment>
<dbReference type="InterPro" id="IPR015083">
    <property type="entry name" value="NorB/c/GfsB-D-like_docking"/>
</dbReference>
<dbReference type="Pfam" id="PF08990">
    <property type="entry name" value="Docking"/>
    <property type="match status" value="1"/>
</dbReference>
<dbReference type="SUPFAM" id="SSF53901">
    <property type="entry name" value="Thiolase-like"/>
    <property type="match status" value="1"/>
</dbReference>
<dbReference type="InterPro" id="IPR020841">
    <property type="entry name" value="PKS_Beta-ketoAc_synthase_dom"/>
</dbReference>
<dbReference type="InterPro" id="IPR050091">
    <property type="entry name" value="PKS_NRPS_Biosynth_Enz"/>
</dbReference>
<dbReference type="EMBL" id="JZWV01001636">
    <property type="protein sequence ID" value="KJY17981.1"/>
    <property type="molecule type" value="Genomic_DNA"/>
</dbReference>
<dbReference type="SMART" id="SM00825">
    <property type="entry name" value="PKS_KS"/>
    <property type="match status" value="1"/>
</dbReference>